<dbReference type="OrthoDB" id="10250488at2759"/>
<evidence type="ECO:0000256" key="1">
    <source>
        <dbReference type="ARBA" id="ARBA00007803"/>
    </source>
</evidence>
<organism evidence="5">
    <name type="scientific">Theileria annulata</name>
    <dbReference type="NCBI Taxonomy" id="5874"/>
    <lineage>
        <taxon>Eukaryota</taxon>
        <taxon>Sar</taxon>
        <taxon>Alveolata</taxon>
        <taxon>Apicomplexa</taxon>
        <taxon>Aconoidasida</taxon>
        <taxon>Piroplasmida</taxon>
        <taxon>Theileriidae</taxon>
        <taxon>Theileria</taxon>
    </lineage>
</organism>
<accession>A0A3B0MEU6</accession>
<comment type="similarity">
    <text evidence="1 4">Belongs to the eukaryotic ribosomal protein eL38 family.</text>
</comment>
<gene>
    <name evidence="5" type="ORF">TAT_000034200</name>
    <name evidence="6" type="ORF">TAV_000033800</name>
</gene>
<dbReference type="AlphaFoldDB" id="A0A3B0MEU6"/>
<dbReference type="GO" id="GO:0022618">
    <property type="term" value="P:protein-RNA complex assembly"/>
    <property type="evidence" value="ECO:0007669"/>
    <property type="project" value="TreeGrafter"/>
</dbReference>
<dbReference type="InterPro" id="IPR038464">
    <property type="entry name" value="Ribosomal_eL38_sf"/>
</dbReference>
<dbReference type="GO" id="GO:0003735">
    <property type="term" value="F:structural constituent of ribosome"/>
    <property type="evidence" value="ECO:0007669"/>
    <property type="project" value="InterPro"/>
</dbReference>
<dbReference type="GO" id="GO:0006412">
    <property type="term" value="P:translation"/>
    <property type="evidence" value="ECO:0007669"/>
    <property type="project" value="InterPro"/>
</dbReference>
<evidence type="ECO:0000256" key="3">
    <source>
        <dbReference type="ARBA" id="ARBA00023274"/>
    </source>
</evidence>
<keyword evidence="2 4" id="KW-0689">Ribosomal protein</keyword>
<dbReference type="Gene3D" id="3.30.720.90">
    <property type="match status" value="1"/>
</dbReference>
<dbReference type="Pfam" id="PF01781">
    <property type="entry name" value="Ribosomal_L38e"/>
    <property type="match status" value="1"/>
</dbReference>
<name>A0A3B0MEU6_THEAN</name>
<evidence type="ECO:0000313" key="5">
    <source>
        <dbReference type="EMBL" id="SVP88479.1"/>
    </source>
</evidence>
<evidence type="ECO:0000256" key="2">
    <source>
        <dbReference type="ARBA" id="ARBA00022980"/>
    </source>
</evidence>
<sequence>MPKELKDLKDYLNVLKRPDAKSVVVYKKKSKGGLLSTKFKVRCSRYLYTFSVPNQVKAAKVEATIPSNLEKKVISNKKN</sequence>
<keyword evidence="3 4" id="KW-0687">Ribonucleoprotein</keyword>
<proteinExistence type="inferred from homology"/>
<dbReference type="EMBL" id="UIVT01000001">
    <property type="protein sequence ID" value="SVP88479.1"/>
    <property type="molecule type" value="Genomic_DNA"/>
</dbReference>
<dbReference type="GO" id="GO:0022625">
    <property type="term" value="C:cytosolic large ribosomal subunit"/>
    <property type="evidence" value="ECO:0007669"/>
    <property type="project" value="TreeGrafter"/>
</dbReference>
<dbReference type="OMA" id="RCHRFIY"/>
<dbReference type="EMBL" id="UIVS01000001">
    <property type="protein sequence ID" value="SVP89641.1"/>
    <property type="molecule type" value="Genomic_DNA"/>
</dbReference>
<dbReference type="PANTHER" id="PTHR10965:SF0">
    <property type="entry name" value="LARGE RIBOSOMAL SUBUNIT PROTEIN EL38"/>
    <property type="match status" value="1"/>
</dbReference>
<protein>
    <submittedName>
        <fullName evidence="5">60S ribosomal protein L38, putative</fullName>
    </submittedName>
</protein>
<dbReference type="VEuPathDB" id="PiroplasmaDB:TA21360"/>
<reference evidence="5" key="1">
    <citation type="submission" date="2018-07" db="EMBL/GenBank/DDBJ databases">
        <authorList>
            <person name="Quirk P.G."/>
            <person name="Krulwich T.A."/>
        </authorList>
    </citation>
    <scope>NUCLEOTIDE SEQUENCE</scope>
    <source>
        <strain evidence="5">Anand</strain>
    </source>
</reference>
<dbReference type="SMR" id="A0A3B0MEU6"/>
<dbReference type="PANTHER" id="PTHR10965">
    <property type="entry name" value="60S RIBOSOMAL PROTEIN L38"/>
    <property type="match status" value="1"/>
</dbReference>
<evidence type="ECO:0000256" key="4">
    <source>
        <dbReference type="RuleBase" id="RU003445"/>
    </source>
</evidence>
<dbReference type="InterPro" id="IPR002675">
    <property type="entry name" value="Ribosomal_eL38"/>
</dbReference>
<evidence type="ECO:0000313" key="6">
    <source>
        <dbReference type="EMBL" id="SVP89641.1"/>
    </source>
</evidence>